<proteinExistence type="predicted"/>
<organism evidence="3 4">
    <name type="scientific">Rhinolophus ferrumequinum</name>
    <name type="common">Greater horseshoe bat</name>
    <dbReference type="NCBI Taxonomy" id="59479"/>
    <lineage>
        <taxon>Eukaryota</taxon>
        <taxon>Metazoa</taxon>
        <taxon>Chordata</taxon>
        <taxon>Craniata</taxon>
        <taxon>Vertebrata</taxon>
        <taxon>Euteleostomi</taxon>
        <taxon>Mammalia</taxon>
        <taxon>Eutheria</taxon>
        <taxon>Laurasiatheria</taxon>
        <taxon>Chiroptera</taxon>
        <taxon>Yinpterochiroptera</taxon>
        <taxon>Rhinolophoidea</taxon>
        <taxon>Rhinolophidae</taxon>
        <taxon>Rhinolophinae</taxon>
        <taxon>Rhinolophus</taxon>
    </lineage>
</organism>
<sequence length="167" mass="17942">MAAAGGEQEREPARFVYVTRFGSHQCGSVLQLGGRRAKGRWSLGLRAGCGREEPRGAAAGAAGGGERPPGSAPAASSPAASSPAPASSARSGPRPAARAGLTQKTSAKKFDLPRPLNETSRIMKKKKKVSVWNRVHKIISRMLEENEKYRLRLKCQRLSSENSNYTR</sequence>
<gene>
    <name evidence="3" type="primary">C5orf47</name>
    <name evidence="2" type="ORF">mRhiFer1_001901</name>
</gene>
<keyword evidence="4" id="KW-1185">Reference proteome</keyword>
<dbReference type="Proteomes" id="UP000585614">
    <property type="component" value="Unassembled WGS sequence"/>
</dbReference>
<dbReference type="OrthoDB" id="9392174at2759"/>
<feature type="compositionally biased region" description="Low complexity" evidence="1">
    <location>
        <begin position="68"/>
        <end position="100"/>
    </location>
</feature>
<dbReference type="OMA" id="GAGCRQE"/>
<reference evidence="3 4" key="3">
    <citation type="submission" date="2018-12" db="EMBL/GenBank/DDBJ databases">
        <title>G10K-VGP greater horseshoe bat female genome, primary haplotype.</title>
        <authorList>
            <person name="Teeling E."/>
            <person name="Myers G."/>
            <person name="Vernes S."/>
            <person name="Pippel M."/>
            <person name="Winkler S."/>
            <person name="Fedrigo O."/>
            <person name="Rhie A."/>
            <person name="Koren S."/>
            <person name="Phillippy A."/>
            <person name="Lewin H."/>
            <person name="Damas J."/>
            <person name="Howe K."/>
            <person name="Mountcastle J."/>
            <person name="Jarvis E.D."/>
        </authorList>
    </citation>
    <scope>NUCLEOTIDE SEQUENCE [LARGE SCALE GENOMIC DNA]</scope>
</reference>
<dbReference type="InterPro" id="IPR031464">
    <property type="entry name" value="DUF4680"/>
</dbReference>
<dbReference type="EMBL" id="JACAGC010000024">
    <property type="protein sequence ID" value="KAF6280483.1"/>
    <property type="molecule type" value="Genomic_DNA"/>
</dbReference>
<dbReference type="PANTHER" id="PTHR38655:SF1">
    <property type="entry name" value="SIMILAR TO RIKEN CDNA 4930524B15"/>
    <property type="match status" value="1"/>
</dbReference>
<feature type="region of interest" description="Disordered" evidence="1">
    <location>
        <begin position="45"/>
        <end position="119"/>
    </location>
</feature>
<protein>
    <submittedName>
        <fullName evidence="3">Chromosome 5 open reading frame 47</fullName>
    </submittedName>
</protein>
<dbReference type="AlphaFoldDB" id="A0A671EEA0"/>
<accession>A0A671EEA0</accession>
<reference evidence="3 4" key="2">
    <citation type="journal article" date="2018" name="Annu Rev Anim Biosci">
        <title>Bat Biology, Genomes, and the Bat1K Project: To Generate Chromosome-Level Genomes for All Living Bat Species.</title>
        <authorList>
            <person name="Teeling E.C."/>
            <person name="Vernes S.C."/>
            <person name="Davalos L.M."/>
            <person name="Ray D.A."/>
            <person name="Gilbert M.T.P."/>
            <person name="Myers E."/>
        </authorList>
    </citation>
    <scope>NUCLEOTIDE SEQUENCE</scope>
</reference>
<evidence type="ECO:0000313" key="3">
    <source>
        <dbReference type="Ensembl" id="ENSRFEP00010011631.1"/>
    </source>
</evidence>
<dbReference type="Ensembl" id="ENSRFET00010012726.1">
    <property type="protein sequence ID" value="ENSRFEP00010011631.1"/>
    <property type="gene ID" value="ENSRFEG00010007860.1"/>
</dbReference>
<evidence type="ECO:0000313" key="2">
    <source>
        <dbReference type="EMBL" id="KAF6280483.1"/>
    </source>
</evidence>
<evidence type="ECO:0000256" key="1">
    <source>
        <dbReference type="SAM" id="MobiDB-lite"/>
    </source>
</evidence>
<evidence type="ECO:0000313" key="5">
    <source>
        <dbReference type="Proteomes" id="UP000585614"/>
    </source>
</evidence>
<reference evidence="3 4" key="1">
    <citation type="journal article" date="2015" name="Annu Rev Anim Biosci">
        <title>The Genome 10K Project: a way forward.</title>
        <authorList>
            <person name="Koepfli K.P."/>
            <person name="Paten B."/>
            <person name="O'Brien S.J."/>
            <person name="Koepfli K.P."/>
            <person name="Paten B."/>
            <person name="Antunes A."/>
            <person name="Belov K."/>
            <person name="Bustamante C."/>
            <person name="Castoe T.A."/>
            <person name="Clawson H."/>
            <person name="Crawford A.J."/>
            <person name="Diekhans M."/>
            <person name="Distel D."/>
            <person name="Durbin R."/>
            <person name="Earl D."/>
            <person name="Fujita M.K."/>
            <person name="Gamble T."/>
            <person name="Georges A."/>
            <person name="Gemmell N."/>
            <person name="Gilbert M.T."/>
            <person name="Graves J.M."/>
            <person name="Green R.E."/>
            <person name="Hickey G."/>
            <person name="Jarvis E.D."/>
            <person name="Johnson W."/>
            <person name="Komissarov A."/>
            <person name="Korf I."/>
            <person name="Kuhn R."/>
            <person name="Larkin D.M."/>
            <person name="Lewin H."/>
            <person name="Lopez J.V."/>
            <person name="Ma J."/>
            <person name="Marques-Bonet T."/>
            <person name="Miller W."/>
            <person name="Murphy R."/>
            <person name="Pevzner P."/>
            <person name="Shapiro B."/>
            <person name="Steiner C."/>
            <person name="Tamazian G."/>
            <person name="Venkatesh B."/>
            <person name="Wang J."/>
            <person name="Wayne R."/>
            <person name="Wiley E."/>
            <person name="Yang H."/>
            <person name="Zhang G."/>
            <person name="Haussler D."/>
            <person name="Ryder O."/>
            <person name="O'Brien S.J."/>
        </authorList>
    </citation>
    <scope>NUCLEOTIDE SEQUENCE</scope>
</reference>
<name>A0A671EEA0_RHIFE</name>
<evidence type="ECO:0000313" key="4">
    <source>
        <dbReference type="Proteomes" id="UP000472240"/>
    </source>
</evidence>
<dbReference type="PANTHER" id="PTHR38655">
    <property type="entry name" value="SIMILAR TO RIKEN CDNA 4930524B15"/>
    <property type="match status" value="1"/>
</dbReference>
<dbReference type="GeneTree" id="ENSGT00640000091672"/>
<dbReference type="Pfam" id="PF15730">
    <property type="entry name" value="DUF4680"/>
    <property type="match status" value="1"/>
</dbReference>
<reference evidence="2 5" key="4">
    <citation type="journal article" date="2020" name="Nature">
        <title>Six reference-quality genomes reveal evolution of bat adaptations.</title>
        <authorList>
            <person name="Jebb D."/>
            <person name="Huang Z."/>
            <person name="Pippel M."/>
            <person name="Hughes G.M."/>
            <person name="Lavrichenko K."/>
            <person name="Devanna P."/>
            <person name="Winkler S."/>
            <person name="Jermiin L.S."/>
            <person name="Skirmuntt E.C."/>
            <person name="Katzourakis A."/>
            <person name="Burkitt-Gray L."/>
            <person name="Ray D.A."/>
            <person name="Sullivan K.A.M."/>
            <person name="Roscito J.G."/>
            <person name="Kirilenko B.M."/>
            <person name="Davalos L.M."/>
            <person name="Corthals A.P."/>
            <person name="Power M.L."/>
            <person name="Jones G."/>
            <person name="Ransome R.D."/>
            <person name="Dechmann D.K.N."/>
            <person name="Locatelli A.G."/>
            <person name="Puechmaille S.J."/>
            <person name="Fedrigo O."/>
            <person name="Jarvis E.D."/>
            <person name="Hiller M."/>
            <person name="Vernes S.C."/>
            <person name="Myers E.W."/>
            <person name="Teeling E.C."/>
        </authorList>
    </citation>
    <scope>NUCLEOTIDE SEQUENCE [LARGE SCALE GENOMIC DNA]</scope>
    <source>
        <strain evidence="2">MRhiFer1</strain>
        <tissue evidence="2">Lung</tissue>
    </source>
</reference>
<reference evidence="3" key="5">
    <citation type="submission" date="2025-05" db="UniProtKB">
        <authorList>
            <consortium name="Ensembl"/>
        </authorList>
    </citation>
    <scope>IDENTIFICATION</scope>
</reference>
<dbReference type="Proteomes" id="UP000472240">
    <property type="component" value="Chromosome 24"/>
</dbReference>